<dbReference type="GO" id="GO:0008270">
    <property type="term" value="F:zinc ion binding"/>
    <property type="evidence" value="ECO:0007669"/>
    <property type="project" value="UniProtKB-KW"/>
</dbReference>
<keyword evidence="5" id="KW-0805">Transcription regulation</keyword>
<evidence type="ECO:0000256" key="6">
    <source>
        <dbReference type="ARBA" id="ARBA00023125"/>
    </source>
</evidence>
<accession>A0A0N5A1S5</accession>
<dbReference type="PANTHER" id="PTHR46397:SF5">
    <property type="entry name" value="NUCLEAR HORMONE RECEPTOR FAMILY MEMBER NHR-20"/>
    <property type="match status" value="1"/>
</dbReference>
<keyword evidence="4" id="KW-0862">Zinc</keyword>
<dbReference type="PANTHER" id="PTHR46397">
    <property type="entry name" value="NUCLEAR HORMONE RECEPTOR FAMILY-RELATED"/>
    <property type="match status" value="1"/>
</dbReference>
<name>A0A0N5A1S5_PARTI</name>
<evidence type="ECO:0000256" key="1">
    <source>
        <dbReference type="ARBA" id="ARBA00005993"/>
    </source>
</evidence>
<dbReference type="Gene3D" id="3.30.50.10">
    <property type="entry name" value="Erythroid Transcription Factor GATA-1, subunit A"/>
    <property type="match status" value="1"/>
</dbReference>
<keyword evidence="8" id="KW-0675">Receptor</keyword>
<evidence type="ECO:0000313" key="12">
    <source>
        <dbReference type="Proteomes" id="UP000038045"/>
    </source>
</evidence>
<evidence type="ECO:0000256" key="9">
    <source>
        <dbReference type="ARBA" id="ARBA00023242"/>
    </source>
</evidence>
<dbReference type="Gene3D" id="1.10.565.10">
    <property type="entry name" value="Retinoid X Receptor"/>
    <property type="match status" value="1"/>
</dbReference>
<evidence type="ECO:0000256" key="2">
    <source>
        <dbReference type="ARBA" id="ARBA00022723"/>
    </source>
</evidence>
<keyword evidence="7" id="KW-0804">Transcription</keyword>
<dbReference type="InterPro" id="IPR001628">
    <property type="entry name" value="Znf_hrmn_rcpt"/>
</dbReference>
<dbReference type="AlphaFoldDB" id="A0A0N5A1S5"/>
<comment type="similarity">
    <text evidence="1">Belongs to the nuclear hormone receptor family.</text>
</comment>
<dbReference type="InterPro" id="IPR000536">
    <property type="entry name" value="Nucl_hrmn_rcpt_lig-bd"/>
</dbReference>
<dbReference type="GO" id="GO:0003700">
    <property type="term" value="F:DNA-binding transcription factor activity"/>
    <property type="evidence" value="ECO:0007669"/>
    <property type="project" value="InterPro"/>
</dbReference>
<evidence type="ECO:0000256" key="5">
    <source>
        <dbReference type="ARBA" id="ARBA00023015"/>
    </source>
</evidence>
<sequence length="475" mass="54792">MNKVEGIIPNNISINPVDNIEIYACKICGAHASGFHFDAQSCSACAAAFRRNVALNRTFICDTGKNNCIISFKQSKNCRACRYRKCFEAGMKAEAVKAGKDQSQSGRSYFTMSGIKRNKRFGQSLGIDSKYLETSNIYKPRRKIRKDSGEKQLFNSRVNQSEVISSTAVSVICNGINNREMLQRRWNKEFKKFPGNSLYSSEGLFKLSSNMNVLDYLIQEEKRINERRRILFCERPVSSLFGVTSTKPFTRTDIKPLNFRKYTKSIRIHILFIYEWMRGWEFFSHLNFSDQTTFLRKCVLYHTVLDPSFISYQIGDMTKFVLPNGGFVSTIPTDSSGWSDEKHISGANKKYIYWPLLQRVKTEIMQPMIDMEITFYEFCALKAFASLEGSKHDVSIEAKQAMQRESENLSLLLHDYYRSIGISEDLGAVRIGNLYLLLSPVFDISDNFVESHHQVHFFDIWKLDDLLLQFLKKKT</sequence>
<dbReference type="PROSITE" id="PS51843">
    <property type="entry name" value="NR_LBD"/>
    <property type="match status" value="1"/>
</dbReference>
<dbReference type="InterPro" id="IPR013088">
    <property type="entry name" value="Znf_NHR/GATA"/>
</dbReference>
<keyword evidence="9" id="KW-0539">Nucleus</keyword>
<evidence type="ECO:0000259" key="11">
    <source>
        <dbReference type="PROSITE" id="PS51843"/>
    </source>
</evidence>
<evidence type="ECO:0000256" key="3">
    <source>
        <dbReference type="ARBA" id="ARBA00022771"/>
    </source>
</evidence>
<dbReference type="Pfam" id="PF00104">
    <property type="entry name" value="Hormone_recep"/>
    <property type="match status" value="1"/>
</dbReference>
<evidence type="ECO:0000256" key="7">
    <source>
        <dbReference type="ARBA" id="ARBA00023163"/>
    </source>
</evidence>
<dbReference type="SUPFAM" id="SSF57716">
    <property type="entry name" value="Glucocorticoid receptor-like (DNA-binding domain)"/>
    <property type="match status" value="1"/>
</dbReference>
<dbReference type="SMART" id="SM00399">
    <property type="entry name" value="ZnF_C4"/>
    <property type="match status" value="1"/>
</dbReference>
<dbReference type="STRING" id="131310.A0A0N5A1S5"/>
<keyword evidence="6" id="KW-0238">DNA-binding</keyword>
<dbReference type="SMART" id="SM00430">
    <property type="entry name" value="HOLI"/>
    <property type="match status" value="1"/>
</dbReference>
<protein>
    <submittedName>
        <fullName evidence="13">Nuclear receptor domain-containing protein</fullName>
    </submittedName>
</protein>
<feature type="domain" description="Nuclear receptor" evidence="10">
    <location>
        <begin position="22"/>
        <end position="98"/>
    </location>
</feature>
<organism evidence="12 13">
    <name type="scientific">Parastrongyloides trichosuri</name>
    <name type="common">Possum-specific nematode worm</name>
    <dbReference type="NCBI Taxonomy" id="131310"/>
    <lineage>
        <taxon>Eukaryota</taxon>
        <taxon>Metazoa</taxon>
        <taxon>Ecdysozoa</taxon>
        <taxon>Nematoda</taxon>
        <taxon>Chromadorea</taxon>
        <taxon>Rhabditida</taxon>
        <taxon>Tylenchina</taxon>
        <taxon>Panagrolaimomorpha</taxon>
        <taxon>Strongyloidoidea</taxon>
        <taxon>Strongyloididae</taxon>
        <taxon>Parastrongyloides</taxon>
    </lineage>
</organism>
<dbReference type="WBParaSite" id="PTRK_0001557300.1">
    <property type="protein sequence ID" value="PTRK_0001557300.1"/>
    <property type="gene ID" value="PTRK_0001557300"/>
</dbReference>
<evidence type="ECO:0000256" key="4">
    <source>
        <dbReference type="ARBA" id="ARBA00022833"/>
    </source>
</evidence>
<keyword evidence="12" id="KW-1185">Reference proteome</keyword>
<evidence type="ECO:0000259" key="10">
    <source>
        <dbReference type="PROSITE" id="PS51030"/>
    </source>
</evidence>
<dbReference type="PROSITE" id="PS51030">
    <property type="entry name" value="NUCLEAR_REC_DBD_2"/>
    <property type="match status" value="1"/>
</dbReference>
<dbReference type="Pfam" id="PF00105">
    <property type="entry name" value="zf-C4"/>
    <property type="match status" value="1"/>
</dbReference>
<dbReference type="Proteomes" id="UP000038045">
    <property type="component" value="Unplaced"/>
</dbReference>
<keyword evidence="2" id="KW-0479">Metal-binding</keyword>
<dbReference type="InterPro" id="IPR035500">
    <property type="entry name" value="NHR-like_dom_sf"/>
</dbReference>
<dbReference type="PRINTS" id="PR00047">
    <property type="entry name" value="STROIDFINGER"/>
</dbReference>
<evidence type="ECO:0000313" key="13">
    <source>
        <dbReference type="WBParaSite" id="PTRK_0001557300.1"/>
    </source>
</evidence>
<evidence type="ECO:0000256" key="8">
    <source>
        <dbReference type="ARBA" id="ARBA00023170"/>
    </source>
</evidence>
<dbReference type="SUPFAM" id="SSF48508">
    <property type="entry name" value="Nuclear receptor ligand-binding domain"/>
    <property type="match status" value="1"/>
</dbReference>
<keyword evidence="3" id="KW-0863">Zinc-finger</keyword>
<reference evidence="13" key="1">
    <citation type="submission" date="2017-02" db="UniProtKB">
        <authorList>
            <consortium name="WormBaseParasite"/>
        </authorList>
    </citation>
    <scope>IDENTIFICATION</scope>
</reference>
<feature type="domain" description="NR LBD" evidence="11">
    <location>
        <begin position="219"/>
        <end position="474"/>
    </location>
</feature>
<proteinExistence type="inferred from homology"/>
<dbReference type="GO" id="GO:0043565">
    <property type="term" value="F:sequence-specific DNA binding"/>
    <property type="evidence" value="ECO:0007669"/>
    <property type="project" value="InterPro"/>
</dbReference>